<dbReference type="EMBL" id="PGOL01005084">
    <property type="protein sequence ID" value="PKI35958.1"/>
    <property type="molecule type" value="Genomic_DNA"/>
</dbReference>
<proteinExistence type="predicted"/>
<keyword evidence="2" id="KW-1185">Reference proteome</keyword>
<organism evidence="1 2">
    <name type="scientific">Punica granatum</name>
    <name type="common">Pomegranate</name>
    <dbReference type="NCBI Taxonomy" id="22663"/>
    <lineage>
        <taxon>Eukaryota</taxon>
        <taxon>Viridiplantae</taxon>
        <taxon>Streptophyta</taxon>
        <taxon>Embryophyta</taxon>
        <taxon>Tracheophyta</taxon>
        <taxon>Spermatophyta</taxon>
        <taxon>Magnoliopsida</taxon>
        <taxon>eudicotyledons</taxon>
        <taxon>Gunneridae</taxon>
        <taxon>Pentapetalae</taxon>
        <taxon>rosids</taxon>
        <taxon>malvids</taxon>
        <taxon>Myrtales</taxon>
        <taxon>Lythraceae</taxon>
        <taxon>Punica</taxon>
    </lineage>
</organism>
<dbReference type="AlphaFoldDB" id="A0A2I0HW97"/>
<sequence>MTVPVMHCFATTGKTTGDRGSRLKDANSLKSGEILFKAYATVKLQAKQAGMSPNPLSVPSGVVKLYEPECALVRVCMSVTESRRLGMSTFPGYA</sequence>
<gene>
    <name evidence="1" type="ORF">CRG98_043640</name>
</gene>
<evidence type="ECO:0000313" key="2">
    <source>
        <dbReference type="Proteomes" id="UP000233551"/>
    </source>
</evidence>
<evidence type="ECO:0000313" key="1">
    <source>
        <dbReference type="EMBL" id="PKI35958.1"/>
    </source>
</evidence>
<comment type="caution">
    <text evidence="1">The sequence shown here is derived from an EMBL/GenBank/DDBJ whole genome shotgun (WGS) entry which is preliminary data.</text>
</comment>
<name>A0A2I0HW97_PUNGR</name>
<accession>A0A2I0HW97</accession>
<dbReference type="Proteomes" id="UP000233551">
    <property type="component" value="Unassembled WGS sequence"/>
</dbReference>
<reference evidence="1 2" key="1">
    <citation type="submission" date="2017-11" db="EMBL/GenBank/DDBJ databases">
        <title>De-novo sequencing of pomegranate (Punica granatum L.) genome.</title>
        <authorList>
            <person name="Akparov Z."/>
            <person name="Amiraslanov A."/>
            <person name="Hajiyeva S."/>
            <person name="Abbasov M."/>
            <person name="Kaur K."/>
            <person name="Hamwieh A."/>
            <person name="Solovyev V."/>
            <person name="Salamov A."/>
            <person name="Braich B."/>
            <person name="Kosarev P."/>
            <person name="Mahmoud A."/>
            <person name="Hajiyev E."/>
            <person name="Babayeva S."/>
            <person name="Izzatullayeva V."/>
            <person name="Mammadov A."/>
            <person name="Mammadov A."/>
            <person name="Sharifova S."/>
            <person name="Ojaghi J."/>
            <person name="Eynullazada K."/>
            <person name="Bayramov B."/>
            <person name="Abdulazimova A."/>
            <person name="Shahmuradov I."/>
        </authorList>
    </citation>
    <scope>NUCLEOTIDE SEQUENCE [LARGE SCALE GENOMIC DNA]</scope>
    <source>
        <strain evidence="2">cv. AG2017</strain>
        <tissue evidence="1">Leaf</tissue>
    </source>
</reference>
<protein>
    <submittedName>
        <fullName evidence="1">Uncharacterized protein</fullName>
    </submittedName>
</protein>